<dbReference type="Proteomes" id="UP001299409">
    <property type="component" value="Unassembled WGS sequence"/>
</dbReference>
<evidence type="ECO:0000313" key="5">
    <source>
        <dbReference type="EMBL" id="MCB5445149.1"/>
    </source>
</evidence>
<dbReference type="Gene3D" id="3.40.430.10">
    <property type="entry name" value="Dihydrofolate Reductase, subunit A"/>
    <property type="match status" value="1"/>
</dbReference>
<evidence type="ECO:0000256" key="2">
    <source>
        <dbReference type="ARBA" id="ARBA00022857"/>
    </source>
</evidence>
<dbReference type="Pfam" id="PF01872">
    <property type="entry name" value="RibD_C"/>
    <property type="match status" value="1"/>
</dbReference>
<comment type="caution">
    <text evidence="5">The sequence shown here is derived from an EMBL/GenBank/DDBJ whole genome shotgun (WGS) entry which is preliminary data.</text>
</comment>
<feature type="domain" description="Bacterial bifunctional deaminase-reductase C-terminal" evidence="4">
    <location>
        <begin position="4"/>
        <end position="224"/>
    </location>
</feature>
<evidence type="ECO:0000313" key="6">
    <source>
        <dbReference type="Proteomes" id="UP001299409"/>
    </source>
</evidence>
<dbReference type="InterPro" id="IPR050765">
    <property type="entry name" value="Riboflavin_Biosynth_HTPR"/>
</dbReference>
<proteinExistence type="predicted"/>
<keyword evidence="3" id="KW-0560">Oxidoreductase</keyword>
<name>A0ABS8CUL2_9FIRM</name>
<reference evidence="5 6" key="1">
    <citation type="submission" date="2021-10" db="EMBL/GenBank/DDBJ databases">
        <title>Collection of gut derived symbiotic bacterial strains cultured from healthy donors.</title>
        <authorList>
            <person name="Lin H."/>
            <person name="Littmann E."/>
            <person name="Claire K."/>
            <person name="Pamer E."/>
        </authorList>
    </citation>
    <scope>NUCLEOTIDE SEQUENCE [LARGE SCALE GENOMIC DNA]</scope>
    <source>
        <strain evidence="5 6">MSK.17.68</strain>
    </source>
</reference>
<protein>
    <submittedName>
        <fullName evidence="5">Dihydrofolate reductase family protein</fullName>
    </submittedName>
</protein>
<dbReference type="PANTHER" id="PTHR38011:SF7">
    <property type="entry name" value="2,5-DIAMINO-6-RIBOSYLAMINO-4(3H)-PYRIMIDINONE 5'-PHOSPHATE REDUCTASE"/>
    <property type="match status" value="1"/>
</dbReference>
<dbReference type="SUPFAM" id="SSF53597">
    <property type="entry name" value="Dihydrofolate reductase-like"/>
    <property type="match status" value="1"/>
</dbReference>
<dbReference type="PANTHER" id="PTHR38011">
    <property type="entry name" value="DIHYDROFOLATE REDUCTASE FAMILY PROTEIN (AFU_ORTHOLOGUE AFUA_8G06820)"/>
    <property type="match status" value="1"/>
</dbReference>
<sequence length="240" mass="27371">MNRPYIFCHMLTSLDGKIMGNYMSTPEGEIGSSVFYDLAFGKYRYYKHQGWLSGRVTTDDNFTFYKKPDLDEDAEIVPEGDYVADFDENIHYVSIDPSGVLGWDKNYIIYQDTRAHVIEVLTNKASNSYKDLLRKLGISYIIAGDTTLDYEVLLEKLKKLFKIELLMLGGGGVLNWSFIQEGLCDEVSVIMAACADGSTKTPTLFMEKEGLSDDKPVHFKLEDVKIMEGDSLWLRYKIKK</sequence>
<organism evidence="5 6">
    <name type="scientific">Intestinibacter bartlettii</name>
    <dbReference type="NCBI Taxonomy" id="261299"/>
    <lineage>
        <taxon>Bacteria</taxon>
        <taxon>Bacillati</taxon>
        <taxon>Bacillota</taxon>
        <taxon>Clostridia</taxon>
        <taxon>Peptostreptococcales</taxon>
        <taxon>Peptostreptococcaceae</taxon>
        <taxon>Intestinibacter</taxon>
    </lineage>
</organism>
<dbReference type="RefSeq" id="WP_226914184.1">
    <property type="nucleotide sequence ID" value="NZ_BAABXU010000001.1"/>
</dbReference>
<evidence type="ECO:0000256" key="3">
    <source>
        <dbReference type="ARBA" id="ARBA00023002"/>
    </source>
</evidence>
<gene>
    <name evidence="5" type="ORF">LIP50_02920</name>
</gene>
<comment type="pathway">
    <text evidence="1">Cofactor biosynthesis; riboflavin biosynthesis.</text>
</comment>
<dbReference type="InterPro" id="IPR002734">
    <property type="entry name" value="RibDG_C"/>
</dbReference>
<accession>A0ABS8CUL2</accession>
<keyword evidence="2" id="KW-0521">NADP</keyword>
<evidence type="ECO:0000256" key="1">
    <source>
        <dbReference type="ARBA" id="ARBA00005104"/>
    </source>
</evidence>
<dbReference type="EMBL" id="JAJBMB010000002">
    <property type="protein sequence ID" value="MCB5445149.1"/>
    <property type="molecule type" value="Genomic_DNA"/>
</dbReference>
<dbReference type="InterPro" id="IPR024072">
    <property type="entry name" value="DHFR-like_dom_sf"/>
</dbReference>
<evidence type="ECO:0000259" key="4">
    <source>
        <dbReference type="Pfam" id="PF01872"/>
    </source>
</evidence>
<keyword evidence="6" id="KW-1185">Reference proteome</keyword>